<feature type="transmembrane region" description="Helical" evidence="5">
    <location>
        <begin position="195"/>
        <end position="217"/>
    </location>
</feature>
<feature type="transmembrane region" description="Helical" evidence="5">
    <location>
        <begin position="113"/>
        <end position="133"/>
    </location>
</feature>
<dbReference type="PANTHER" id="PTHR20855:SF3">
    <property type="entry name" value="LD03007P"/>
    <property type="match status" value="1"/>
</dbReference>
<dbReference type="InterPro" id="IPR004254">
    <property type="entry name" value="AdipoR/HlyIII-related"/>
</dbReference>
<keyword evidence="3 5" id="KW-1133">Transmembrane helix</keyword>
<keyword evidence="4 5" id="KW-0472">Membrane</keyword>
<evidence type="ECO:0000256" key="3">
    <source>
        <dbReference type="ARBA" id="ARBA00022989"/>
    </source>
</evidence>
<reference evidence="7" key="1">
    <citation type="journal article" date="2021" name="Syst. Appl. Microbiol.">
        <title>Roseomonas hellenica sp. nov., isolated from roots of wild-growing Alkanna tinctoria.</title>
        <authorList>
            <person name="Rat A."/>
            <person name="Naranjo H.D."/>
            <person name="Lebbe L."/>
            <person name="Cnockaert M."/>
            <person name="Krigas N."/>
            <person name="Grigoriadou K."/>
            <person name="Maloupa E."/>
            <person name="Willems A."/>
        </authorList>
    </citation>
    <scope>NUCLEOTIDE SEQUENCE [LARGE SCALE GENOMIC DNA]</scope>
    <source>
        <strain evidence="7">LMG 31523</strain>
    </source>
</reference>
<evidence type="ECO:0000256" key="1">
    <source>
        <dbReference type="ARBA" id="ARBA00004141"/>
    </source>
</evidence>
<dbReference type="RefSeq" id="WP_211855180.1">
    <property type="nucleotide sequence ID" value="NZ_JAAGBB010000034.1"/>
</dbReference>
<evidence type="ECO:0000256" key="4">
    <source>
        <dbReference type="ARBA" id="ARBA00023136"/>
    </source>
</evidence>
<accession>A0ABS5F481</accession>
<keyword evidence="2 5" id="KW-0812">Transmembrane</keyword>
<dbReference type="EMBL" id="JAAGBB010000034">
    <property type="protein sequence ID" value="MBR0667401.1"/>
    <property type="molecule type" value="Genomic_DNA"/>
</dbReference>
<feature type="transmembrane region" description="Helical" evidence="5">
    <location>
        <begin position="169"/>
        <end position="188"/>
    </location>
</feature>
<proteinExistence type="predicted"/>
<name>A0ABS5F481_9PROT</name>
<dbReference type="Proteomes" id="UP001196870">
    <property type="component" value="Unassembled WGS sequence"/>
</dbReference>
<evidence type="ECO:0000313" key="7">
    <source>
        <dbReference type="Proteomes" id="UP001196870"/>
    </source>
</evidence>
<dbReference type="PANTHER" id="PTHR20855">
    <property type="entry name" value="ADIPOR/PROGESTIN RECEPTOR-RELATED"/>
    <property type="match status" value="1"/>
</dbReference>
<comment type="caution">
    <text evidence="6">The sequence shown here is derived from an EMBL/GenBank/DDBJ whole genome shotgun (WGS) entry which is preliminary data.</text>
</comment>
<keyword evidence="7" id="KW-1185">Reference proteome</keyword>
<organism evidence="6 7">
    <name type="scientific">Plastoroseomonas hellenica</name>
    <dbReference type="NCBI Taxonomy" id="2687306"/>
    <lineage>
        <taxon>Bacteria</taxon>
        <taxon>Pseudomonadati</taxon>
        <taxon>Pseudomonadota</taxon>
        <taxon>Alphaproteobacteria</taxon>
        <taxon>Acetobacterales</taxon>
        <taxon>Acetobacteraceae</taxon>
        <taxon>Plastoroseomonas</taxon>
    </lineage>
</organism>
<protein>
    <submittedName>
        <fullName evidence="6">Hemolysin III family protein</fullName>
    </submittedName>
</protein>
<evidence type="ECO:0000256" key="2">
    <source>
        <dbReference type="ARBA" id="ARBA00022692"/>
    </source>
</evidence>
<dbReference type="Pfam" id="PF03006">
    <property type="entry name" value="HlyIII"/>
    <property type="match status" value="1"/>
</dbReference>
<sequence>MLHSAAETLSRYSRGEQAADAVIHILGLAAALTACIILALAARRPVDAGLAMSLGLYAAGLTAMLGCSALYNLTGEGPRKALLRRFDHAAIFVMIAGTYTAIAALGIGGTWGTALLAFVWTGAAGGVALKLLAPARFERASILAYLLLGWAGLAALGPLIAALPALDLGLIFAGGLLYSFGVIVHLSTRLRYHNAVWHALVLAAAACHYAVVLRLAAG</sequence>
<evidence type="ECO:0000313" key="6">
    <source>
        <dbReference type="EMBL" id="MBR0667401.1"/>
    </source>
</evidence>
<feature type="transmembrane region" description="Helical" evidence="5">
    <location>
        <begin position="86"/>
        <end position="107"/>
    </location>
</feature>
<feature type="transmembrane region" description="Helical" evidence="5">
    <location>
        <begin position="54"/>
        <end position="74"/>
    </location>
</feature>
<feature type="transmembrane region" description="Helical" evidence="5">
    <location>
        <begin position="142"/>
        <end position="163"/>
    </location>
</feature>
<feature type="transmembrane region" description="Helical" evidence="5">
    <location>
        <begin position="21"/>
        <end position="42"/>
    </location>
</feature>
<evidence type="ECO:0000256" key="5">
    <source>
        <dbReference type="SAM" id="Phobius"/>
    </source>
</evidence>
<comment type="subcellular location">
    <subcellularLocation>
        <location evidence="1">Membrane</location>
        <topology evidence="1">Multi-pass membrane protein</topology>
    </subcellularLocation>
</comment>
<gene>
    <name evidence="6" type="ORF">GXW71_23800</name>
</gene>